<proteinExistence type="predicted"/>
<dbReference type="Gene3D" id="3.40.50.300">
    <property type="entry name" value="P-loop containing nucleotide triphosphate hydrolases"/>
    <property type="match status" value="1"/>
</dbReference>
<keyword evidence="1" id="KW-0418">Kinase</keyword>
<dbReference type="InterPro" id="IPR027417">
    <property type="entry name" value="P-loop_NTPase"/>
</dbReference>
<gene>
    <name evidence="1" type="ORF">UFOVP447_258</name>
</gene>
<protein>
    <submittedName>
        <fullName evidence="1">Selen_PSTK, L-seryl-tRNA(Sec) kinase</fullName>
    </submittedName>
</protein>
<reference evidence="1" key="1">
    <citation type="submission" date="2020-04" db="EMBL/GenBank/DDBJ databases">
        <authorList>
            <person name="Chiriac C."/>
            <person name="Salcher M."/>
            <person name="Ghai R."/>
            <person name="Kavagutti S V."/>
        </authorList>
    </citation>
    <scope>NUCLEOTIDE SEQUENCE</scope>
</reference>
<dbReference type="GO" id="GO:0003723">
    <property type="term" value="F:RNA binding"/>
    <property type="evidence" value="ECO:0007669"/>
    <property type="project" value="TreeGrafter"/>
</dbReference>
<dbReference type="GO" id="GO:0000380">
    <property type="term" value="P:alternative mRNA splicing, via spliceosome"/>
    <property type="evidence" value="ECO:0007669"/>
    <property type="project" value="TreeGrafter"/>
</dbReference>
<keyword evidence="1" id="KW-0808">Transferase</keyword>
<dbReference type="PANTHER" id="PTHR12381:SF56">
    <property type="entry name" value="B30.2_SPRY DOMAIN-CONTAINING PROTEIN-RELATED"/>
    <property type="match status" value="1"/>
</dbReference>
<evidence type="ECO:0000313" key="1">
    <source>
        <dbReference type="EMBL" id="CAB4143807.1"/>
    </source>
</evidence>
<dbReference type="GO" id="GO:0016301">
    <property type="term" value="F:kinase activity"/>
    <property type="evidence" value="ECO:0007669"/>
    <property type="project" value="UniProtKB-KW"/>
</dbReference>
<dbReference type="Pfam" id="PF13671">
    <property type="entry name" value="AAA_33"/>
    <property type="match status" value="1"/>
</dbReference>
<dbReference type="PANTHER" id="PTHR12381">
    <property type="entry name" value="HETEROGENEOUS NUCLEAR RIBONUCLEOPROTEIN U FAMILY MEMBER"/>
    <property type="match status" value="1"/>
</dbReference>
<accession>A0A6J5MD33</accession>
<dbReference type="SUPFAM" id="SSF52540">
    <property type="entry name" value="P-loop containing nucleoside triphosphate hydrolases"/>
    <property type="match status" value="1"/>
</dbReference>
<dbReference type="EMBL" id="LR796423">
    <property type="protein sequence ID" value="CAB4143807.1"/>
    <property type="molecule type" value="Genomic_DNA"/>
</dbReference>
<sequence>MTKDIYILVGPPGAGKTTWVEKEFQGECLVVSSDMIIEAVAQDEGKTYDEVFPEFVKVADKMMWWDFDIAVGHNYNPIVVDRTNMSVKSRRRFFERLKGFKDHGYQVHAVVFPKPDDEEYERRLNSRPGKTIPENVIRSMLQAFEMPTESEGFSTIKIVEP</sequence>
<organism evidence="1">
    <name type="scientific">uncultured Caudovirales phage</name>
    <dbReference type="NCBI Taxonomy" id="2100421"/>
    <lineage>
        <taxon>Viruses</taxon>
        <taxon>Duplodnaviria</taxon>
        <taxon>Heunggongvirae</taxon>
        <taxon>Uroviricota</taxon>
        <taxon>Caudoviricetes</taxon>
        <taxon>Peduoviridae</taxon>
        <taxon>Maltschvirus</taxon>
        <taxon>Maltschvirus maltsch</taxon>
    </lineage>
</organism>
<name>A0A6J5MD33_9CAUD</name>